<evidence type="ECO:0000259" key="2">
    <source>
        <dbReference type="Pfam" id="PF20236"/>
    </source>
</evidence>
<comment type="caution">
    <text evidence="3">The sequence shown here is derived from an EMBL/GenBank/DDBJ whole genome shotgun (WGS) entry which is preliminary data.</text>
</comment>
<sequence length="238" mass="26527">MEASSRSRHQLPPTPPAHTYLQLQMSPPTATTFTLTPDDPSNATIYDAGGRALYTVSTRQRWSGTATYVMHVNGAALASLEERDFLPNRVTLGRSPPVPLRNWLHTRLGDHSANANVSFKDHLGRKYKWRCAPGHRSLSTLELYTKDDDYAEPIARFDRSRRRFEGGTQYRAGAGKGVDPEPARLLLAGRALEIRDMVVISFLFLERARRKNETLEKSSPEVVSTLPLHAVTSGCGNK</sequence>
<reference evidence="3 4" key="1">
    <citation type="journal article" date="2015" name="Sci. Rep.">
        <title>Chromosome-level genome map provides insights into diverse defense mechanisms in the medicinal fungus Ganoderma sinense.</title>
        <authorList>
            <person name="Zhu Y."/>
            <person name="Xu J."/>
            <person name="Sun C."/>
            <person name="Zhou S."/>
            <person name="Xu H."/>
            <person name="Nelson D.R."/>
            <person name="Qian J."/>
            <person name="Song J."/>
            <person name="Luo H."/>
            <person name="Xiang L."/>
            <person name="Li Y."/>
            <person name="Xu Z."/>
            <person name="Ji A."/>
            <person name="Wang L."/>
            <person name="Lu S."/>
            <person name="Hayward A."/>
            <person name="Sun W."/>
            <person name="Li X."/>
            <person name="Schwartz D.C."/>
            <person name="Wang Y."/>
            <person name="Chen S."/>
        </authorList>
    </citation>
    <scope>NUCLEOTIDE SEQUENCE [LARGE SCALE GENOMIC DNA]</scope>
    <source>
        <strain evidence="3 4">ZZ0214-1</strain>
    </source>
</reference>
<evidence type="ECO:0000256" key="1">
    <source>
        <dbReference type="SAM" id="MobiDB-lite"/>
    </source>
</evidence>
<keyword evidence="4" id="KW-1185">Reference proteome</keyword>
<dbReference type="EMBL" id="AYKW01000018">
    <property type="protein sequence ID" value="PIL29796.1"/>
    <property type="molecule type" value="Genomic_DNA"/>
</dbReference>
<evidence type="ECO:0000313" key="3">
    <source>
        <dbReference type="EMBL" id="PIL29796.1"/>
    </source>
</evidence>
<gene>
    <name evidence="3" type="ORF">GSI_08002</name>
</gene>
<proteinExistence type="predicted"/>
<dbReference type="OrthoDB" id="3256331at2759"/>
<name>A0A2G8S7P4_9APHY</name>
<accession>A0A2G8S7P4</accession>
<protein>
    <recommendedName>
        <fullName evidence="2">DUF6593 domain-containing protein</fullName>
    </recommendedName>
</protein>
<feature type="region of interest" description="Disordered" evidence="1">
    <location>
        <begin position="1"/>
        <end position="21"/>
    </location>
</feature>
<evidence type="ECO:0000313" key="4">
    <source>
        <dbReference type="Proteomes" id="UP000230002"/>
    </source>
</evidence>
<dbReference type="AlphaFoldDB" id="A0A2G8S7P4"/>
<dbReference type="Proteomes" id="UP000230002">
    <property type="component" value="Unassembled WGS sequence"/>
</dbReference>
<dbReference type="Pfam" id="PF20236">
    <property type="entry name" value="DUF6593"/>
    <property type="match status" value="1"/>
</dbReference>
<dbReference type="InterPro" id="IPR046528">
    <property type="entry name" value="DUF6593"/>
</dbReference>
<organism evidence="3 4">
    <name type="scientific">Ganoderma sinense ZZ0214-1</name>
    <dbReference type="NCBI Taxonomy" id="1077348"/>
    <lineage>
        <taxon>Eukaryota</taxon>
        <taxon>Fungi</taxon>
        <taxon>Dikarya</taxon>
        <taxon>Basidiomycota</taxon>
        <taxon>Agaricomycotina</taxon>
        <taxon>Agaricomycetes</taxon>
        <taxon>Polyporales</taxon>
        <taxon>Polyporaceae</taxon>
        <taxon>Ganoderma</taxon>
    </lineage>
</organism>
<feature type="domain" description="DUF6593" evidence="2">
    <location>
        <begin position="38"/>
        <end position="211"/>
    </location>
</feature>